<evidence type="ECO:0000256" key="2">
    <source>
        <dbReference type="SAM" id="Phobius"/>
    </source>
</evidence>
<evidence type="ECO:0000256" key="1">
    <source>
        <dbReference type="SAM" id="MobiDB-lite"/>
    </source>
</evidence>
<keyword evidence="2" id="KW-0812">Transmembrane</keyword>
<organism evidence="3">
    <name type="scientific">Desulfomonile tiedjei</name>
    <dbReference type="NCBI Taxonomy" id="2358"/>
    <lineage>
        <taxon>Bacteria</taxon>
        <taxon>Pseudomonadati</taxon>
        <taxon>Thermodesulfobacteriota</taxon>
        <taxon>Desulfomonilia</taxon>
        <taxon>Desulfomonilales</taxon>
        <taxon>Desulfomonilaceae</taxon>
        <taxon>Desulfomonile</taxon>
    </lineage>
</organism>
<feature type="transmembrane region" description="Helical" evidence="2">
    <location>
        <begin position="126"/>
        <end position="148"/>
    </location>
</feature>
<protein>
    <submittedName>
        <fullName evidence="3">Uncharacterized protein</fullName>
    </submittedName>
</protein>
<feature type="compositionally biased region" description="Polar residues" evidence="1">
    <location>
        <begin position="1"/>
        <end position="12"/>
    </location>
</feature>
<feature type="region of interest" description="Disordered" evidence="1">
    <location>
        <begin position="1"/>
        <end position="36"/>
    </location>
</feature>
<reference evidence="3" key="1">
    <citation type="journal article" date="2020" name="mSystems">
        <title>Genome- and Community-Level Interaction Insights into Carbon Utilization and Element Cycling Functions of Hydrothermarchaeota in Hydrothermal Sediment.</title>
        <authorList>
            <person name="Zhou Z."/>
            <person name="Liu Y."/>
            <person name="Xu W."/>
            <person name="Pan J."/>
            <person name="Luo Z.H."/>
            <person name="Li M."/>
        </authorList>
    </citation>
    <scope>NUCLEOTIDE SEQUENCE [LARGE SCALE GENOMIC DNA]</scope>
    <source>
        <strain evidence="3">SpSt-769</strain>
    </source>
</reference>
<feature type="transmembrane region" description="Helical" evidence="2">
    <location>
        <begin position="91"/>
        <end position="114"/>
    </location>
</feature>
<evidence type="ECO:0000313" key="3">
    <source>
        <dbReference type="EMBL" id="HGH60951.1"/>
    </source>
</evidence>
<name>A0A7C4ETN9_9BACT</name>
<gene>
    <name evidence="3" type="ORF">ENV54_06600</name>
</gene>
<comment type="caution">
    <text evidence="3">The sequence shown here is derived from an EMBL/GenBank/DDBJ whole genome shotgun (WGS) entry which is preliminary data.</text>
</comment>
<sequence length="164" mass="18041">MNDQGVPRNSNVFAKDRTNAELLSPARSERGAAPNQSTRFTKLVAEQPVAQGSKPTTMMDRERMSPPGFAHHDPAVCPHCAGAMKKSSRAILSIPAGVALAALGCALMVFYGYATNFSQVPWFVRFALPAAYYLGSIFIGVGILFFFIRERIWRCRDCGQVLKR</sequence>
<keyword evidence="2" id="KW-0472">Membrane</keyword>
<keyword evidence="2" id="KW-1133">Transmembrane helix</keyword>
<accession>A0A7C4ETN9</accession>
<dbReference type="AlphaFoldDB" id="A0A7C4ETN9"/>
<proteinExistence type="predicted"/>
<dbReference type="EMBL" id="DTGT01000202">
    <property type="protein sequence ID" value="HGH60951.1"/>
    <property type="molecule type" value="Genomic_DNA"/>
</dbReference>